<reference evidence="1 2" key="1">
    <citation type="journal article" date="2013" name="BMC Genomics">
        <title>Genomics-driven discovery of the pneumocandin biosynthetic gene cluster in the fungus Glarea lozoyensis.</title>
        <authorList>
            <person name="Chen L."/>
            <person name="Yue Q."/>
            <person name="Zhang X."/>
            <person name="Xiang M."/>
            <person name="Wang C."/>
            <person name="Li S."/>
            <person name="Che Y."/>
            <person name="Ortiz-Lopez F.J."/>
            <person name="Bills G.F."/>
            <person name="Liu X."/>
            <person name="An Z."/>
        </authorList>
    </citation>
    <scope>NUCLEOTIDE SEQUENCE [LARGE SCALE GENOMIC DNA]</scope>
    <source>
        <strain evidence="2">ATCC 20868 / MF5171</strain>
    </source>
</reference>
<dbReference type="AlphaFoldDB" id="S3DZC8"/>
<accession>S3DZC8</accession>
<dbReference type="RefSeq" id="XP_008081407.1">
    <property type="nucleotide sequence ID" value="XM_008083216.1"/>
</dbReference>
<gene>
    <name evidence="1" type="ORF">GLAREA_12434</name>
</gene>
<sequence length="191" mass="21252">MLLHHTKIAHRGPGASSAQIIINGAVLPHVSVPAANTANEGDANVLNTCVGDTAIWALFSPQSPPKREWHFPADALLSTRERPRSNEQWPTSSFHWRLILDNRDTDLTGLPHRSASNHLAGWHVTVTVTGRIEKSREWHDVATILALWLNSTVGVDDPESWQRDYRVWTRKKLQTTSNTGGDGFVGTTREI</sequence>
<name>S3DZC8_GLAL2</name>
<dbReference type="Proteomes" id="UP000016922">
    <property type="component" value="Unassembled WGS sequence"/>
</dbReference>
<dbReference type="HOGENOM" id="CLU_1421527_0_0_1"/>
<evidence type="ECO:0000313" key="1">
    <source>
        <dbReference type="EMBL" id="EPE31678.1"/>
    </source>
</evidence>
<keyword evidence="2" id="KW-1185">Reference proteome</keyword>
<dbReference type="GeneID" id="19471475"/>
<proteinExistence type="predicted"/>
<dbReference type="KEGG" id="glz:GLAREA_12434"/>
<organism evidence="1 2">
    <name type="scientific">Glarea lozoyensis (strain ATCC 20868 / MF5171)</name>
    <dbReference type="NCBI Taxonomy" id="1116229"/>
    <lineage>
        <taxon>Eukaryota</taxon>
        <taxon>Fungi</taxon>
        <taxon>Dikarya</taxon>
        <taxon>Ascomycota</taxon>
        <taxon>Pezizomycotina</taxon>
        <taxon>Leotiomycetes</taxon>
        <taxon>Helotiales</taxon>
        <taxon>Helotiaceae</taxon>
        <taxon>Glarea</taxon>
    </lineage>
</organism>
<evidence type="ECO:0000313" key="2">
    <source>
        <dbReference type="Proteomes" id="UP000016922"/>
    </source>
</evidence>
<dbReference type="EMBL" id="KE145361">
    <property type="protein sequence ID" value="EPE31678.1"/>
    <property type="molecule type" value="Genomic_DNA"/>
</dbReference>
<protein>
    <submittedName>
        <fullName evidence="1">Uncharacterized protein</fullName>
    </submittedName>
</protein>